<accession>A0A318UE11</accession>
<evidence type="ECO:0000313" key="3">
    <source>
        <dbReference type="EMBL" id="PYF74461.1"/>
    </source>
</evidence>
<dbReference type="PANTHER" id="PTHR34220">
    <property type="entry name" value="SENSOR HISTIDINE KINASE YPDA"/>
    <property type="match status" value="1"/>
</dbReference>
<dbReference type="PANTHER" id="PTHR34220:SF7">
    <property type="entry name" value="SENSOR HISTIDINE KINASE YPDA"/>
    <property type="match status" value="1"/>
</dbReference>
<dbReference type="RefSeq" id="WP_110831800.1">
    <property type="nucleotide sequence ID" value="NZ_QKLU01000004.1"/>
</dbReference>
<keyword evidence="1" id="KW-0472">Membrane</keyword>
<sequence length="557" mass="63985">MLIRTLRFYLLFFVPVLYSCTYTENKPEQMRLKIGDSIAWAAKNINEEKWEESNGINGHEIFWLRDHFTFDSVLIKERPLALHIVALGSFEVWWDGHPIGKNGKVGPSKTEEQPGKHSSYYLLPDSLAGPGKHVLAMRISNFYSIANRSFYNVRVANYVSILRFPLMYSSFMYMLTGVFLIVSVYYFFLYAANPKEQSFLIFALICTLFLLLILVEYIPVVWSYRYDVQTVRLEIIGVLSFCVAFLIPLFLYKQFFSAGLLLLSLLWVSLLLGLYVYFHGRYDFTEQLLITSMWAGSLLLTTLALIRKKVGSRPVFTALFLSGLLGCWLYFDYTLFLSFGLVILSMLYLLVLRSKAIDQAYQAALVHSERLKIDLLRKNIQPHFLMNTITSVIDWVEESPKKGVEFIEALALELDILGQIAEQKRIPLEQEIALCKSHLKVMQFRKEIHYTWEDQGIEEGDTIPPAILHTLVENGITHSTPLTDGTLAFSLRFEKNLQAKVYELSTKAKLNKAVKQREGTGLQYVRARLTESYGQNWSLESAAGSGGWITRITIYKK</sequence>
<dbReference type="Gene3D" id="2.60.120.260">
    <property type="entry name" value="Galactose-binding domain-like"/>
    <property type="match status" value="1"/>
</dbReference>
<feature type="domain" description="Signal transduction histidine kinase internal region" evidence="2">
    <location>
        <begin position="372"/>
        <end position="446"/>
    </location>
</feature>
<feature type="transmembrane region" description="Helical" evidence="1">
    <location>
        <begin position="198"/>
        <end position="221"/>
    </location>
</feature>
<feature type="transmembrane region" description="Helical" evidence="1">
    <location>
        <begin position="233"/>
        <end position="252"/>
    </location>
</feature>
<reference evidence="3 4" key="1">
    <citation type="submission" date="2018-06" db="EMBL/GenBank/DDBJ databases">
        <title>Genomic Encyclopedia of Archaeal and Bacterial Type Strains, Phase II (KMG-II): from individual species to whole genera.</title>
        <authorList>
            <person name="Goeker M."/>
        </authorList>
    </citation>
    <scope>NUCLEOTIDE SEQUENCE [LARGE SCALE GENOMIC DNA]</scope>
    <source>
        <strain evidence="3 4">DSM 27372</strain>
    </source>
</reference>
<feature type="transmembrane region" description="Helical" evidence="1">
    <location>
        <begin position="258"/>
        <end position="276"/>
    </location>
</feature>
<evidence type="ECO:0000313" key="4">
    <source>
        <dbReference type="Proteomes" id="UP000248198"/>
    </source>
</evidence>
<dbReference type="OrthoDB" id="625140at2"/>
<dbReference type="Pfam" id="PF06580">
    <property type="entry name" value="His_kinase"/>
    <property type="match status" value="1"/>
</dbReference>
<keyword evidence="3" id="KW-0808">Transferase</keyword>
<evidence type="ECO:0000259" key="2">
    <source>
        <dbReference type="Pfam" id="PF06580"/>
    </source>
</evidence>
<dbReference type="Proteomes" id="UP000248198">
    <property type="component" value="Unassembled WGS sequence"/>
</dbReference>
<dbReference type="GO" id="GO:0016020">
    <property type="term" value="C:membrane"/>
    <property type="evidence" value="ECO:0007669"/>
    <property type="project" value="InterPro"/>
</dbReference>
<feature type="transmembrane region" description="Helical" evidence="1">
    <location>
        <begin position="318"/>
        <end position="351"/>
    </location>
</feature>
<dbReference type="AlphaFoldDB" id="A0A318UE11"/>
<proteinExistence type="predicted"/>
<dbReference type="InterPro" id="IPR010559">
    <property type="entry name" value="Sig_transdc_His_kin_internal"/>
</dbReference>
<keyword evidence="1" id="KW-1133">Transmembrane helix</keyword>
<gene>
    <name evidence="3" type="ORF">B0O44_104633</name>
</gene>
<dbReference type="PROSITE" id="PS51257">
    <property type="entry name" value="PROKAR_LIPOPROTEIN"/>
    <property type="match status" value="1"/>
</dbReference>
<keyword evidence="4" id="KW-1185">Reference proteome</keyword>
<evidence type="ECO:0000256" key="1">
    <source>
        <dbReference type="SAM" id="Phobius"/>
    </source>
</evidence>
<comment type="caution">
    <text evidence="3">The sequence shown here is derived from an EMBL/GenBank/DDBJ whole genome shotgun (WGS) entry which is preliminary data.</text>
</comment>
<dbReference type="EMBL" id="QKLU01000004">
    <property type="protein sequence ID" value="PYF74461.1"/>
    <property type="molecule type" value="Genomic_DNA"/>
</dbReference>
<keyword evidence="1" id="KW-0812">Transmembrane</keyword>
<protein>
    <submittedName>
        <fullName evidence="3">Histidine kinase</fullName>
    </submittedName>
</protein>
<keyword evidence="3" id="KW-0418">Kinase</keyword>
<dbReference type="GO" id="GO:0000155">
    <property type="term" value="F:phosphorelay sensor kinase activity"/>
    <property type="evidence" value="ECO:0007669"/>
    <property type="project" value="InterPro"/>
</dbReference>
<feature type="transmembrane region" description="Helical" evidence="1">
    <location>
        <begin position="288"/>
        <end position="306"/>
    </location>
</feature>
<name>A0A318UE11_9SPHI</name>
<organism evidence="3 4">
    <name type="scientific">Pedobacter nutrimenti</name>
    <dbReference type="NCBI Taxonomy" id="1241337"/>
    <lineage>
        <taxon>Bacteria</taxon>
        <taxon>Pseudomonadati</taxon>
        <taxon>Bacteroidota</taxon>
        <taxon>Sphingobacteriia</taxon>
        <taxon>Sphingobacteriales</taxon>
        <taxon>Sphingobacteriaceae</taxon>
        <taxon>Pedobacter</taxon>
    </lineage>
</organism>
<dbReference type="InterPro" id="IPR050640">
    <property type="entry name" value="Bact_2-comp_sensor_kinase"/>
</dbReference>
<feature type="transmembrane region" description="Helical" evidence="1">
    <location>
        <begin position="171"/>
        <end position="192"/>
    </location>
</feature>